<name>A0A1I8FFE4_9PLAT</name>
<proteinExistence type="predicted"/>
<dbReference type="AlphaFoldDB" id="A0A1I8FFE4"/>
<sequence length="187" mass="19085">VCRSSGSSDLTACSTAAQLRSVAAAQDAAVAIRDETRTRVVLANRPPQFLRVNGSNSVGVTFSVTDPDGASPNVTVLEAVGGTRELEAGASGSWQLVCGSPSTTGEATSNCSWGGGGRGRSRHGVDSRPDKGDEEDGRVDDRCGSGVFKVGRWSVHGEHSIIIASVGCRDVTGASVGPAQLSNATIQ</sequence>
<dbReference type="WBParaSite" id="maker-unitig_31049-snap-gene-0.3-mRNA-1">
    <property type="protein sequence ID" value="maker-unitig_31049-snap-gene-0.3-mRNA-1"/>
    <property type="gene ID" value="maker-unitig_31049-snap-gene-0.3"/>
</dbReference>
<feature type="region of interest" description="Disordered" evidence="1">
    <location>
        <begin position="100"/>
        <end position="142"/>
    </location>
</feature>
<evidence type="ECO:0000313" key="2">
    <source>
        <dbReference type="Proteomes" id="UP000095280"/>
    </source>
</evidence>
<evidence type="ECO:0000256" key="1">
    <source>
        <dbReference type="SAM" id="MobiDB-lite"/>
    </source>
</evidence>
<organism evidence="2 3">
    <name type="scientific">Macrostomum lignano</name>
    <dbReference type="NCBI Taxonomy" id="282301"/>
    <lineage>
        <taxon>Eukaryota</taxon>
        <taxon>Metazoa</taxon>
        <taxon>Spiralia</taxon>
        <taxon>Lophotrochozoa</taxon>
        <taxon>Platyhelminthes</taxon>
        <taxon>Rhabditophora</taxon>
        <taxon>Macrostomorpha</taxon>
        <taxon>Macrostomida</taxon>
        <taxon>Macrostomidae</taxon>
        <taxon>Macrostomum</taxon>
    </lineage>
</organism>
<protein>
    <submittedName>
        <fullName evidence="3">SRCR domain-containing protein</fullName>
    </submittedName>
</protein>
<evidence type="ECO:0000313" key="3">
    <source>
        <dbReference type="WBParaSite" id="maker-unitig_31049-snap-gene-0.3-mRNA-1"/>
    </source>
</evidence>
<keyword evidence="2" id="KW-1185">Reference proteome</keyword>
<accession>A0A1I8FFE4</accession>
<dbReference type="Proteomes" id="UP000095280">
    <property type="component" value="Unplaced"/>
</dbReference>
<reference evidence="3" key="1">
    <citation type="submission" date="2016-11" db="UniProtKB">
        <authorList>
            <consortium name="WormBaseParasite"/>
        </authorList>
    </citation>
    <scope>IDENTIFICATION</scope>
</reference>